<evidence type="ECO:0000256" key="1">
    <source>
        <dbReference type="ARBA" id="ARBA00004613"/>
    </source>
</evidence>
<feature type="disulfide bond" evidence="6">
    <location>
        <begin position="80"/>
        <end position="138"/>
    </location>
</feature>
<evidence type="ECO:0000256" key="4">
    <source>
        <dbReference type="PIRSR" id="PIRSR601211-1"/>
    </source>
</evidence>
<keyword evidence="5 8" id="KW-0106">Calcium</keyword>
<feature type="active site" evidence="4">
    <location>
        <position position="84"/>
    </location>
</feature>
<dbReference type="EMBL" id="GG666594">
    <property type="protein sequence ID" value="EEN51065.1"/>
    <property type="molecule type" value="Genomic_DNA"/>
</dbReference>
<dbReference type="SUPFAM" id="SSF48619">
    <property type="entry name" value="Phospholipase A2, PLA2"/>
    <property type="match status" value="1"/>
</dbReference>
<protein>
    <recommendedName>
        <fullName evidence="8">Phospholipase A2</fullName>
        <ecNumber evidence="8">3.1.1.4</ecNumber>
    </recommendedName>
</protein>
<dbReference type="GO" id="GO:0004623">
    <property type="term" value="F:phospholipase A2 activity"/>
    <property type="evidence" value="ECO:0007669"/>
    <property type="project" value="UniProtKB-EC"/>
</dbReference>
<dbReference type="GO" id="GO:0050482">
    <property type="term" value="P:arachidonate secretion"/>
    <property type="evidence" value="ECO:0007669"/>
    <property type="project" value="InterPro"/>
</dbReference>
<sequence length="150" mass="16326">MACGHDIEKPGRLYDNRHTCTRQVVGFGFEGAVGKPTRSVLQFGAMISHVTGRNPFDYLDYGCYCGLGGSGTPADDIDRCCEVHDSCYGAVDSSDGVGTAHLINYHFTQEAGGLVTCDDRFGTVAREACECDREAAFCFDRYPYPGRQPC</sequence>
<dbReference type="Pfam" id="PF00068">
    <property type="entry name" value="Phospholip_A2_1"/>
    <property type="match status" value="1"/>
</dbReference>
<dbReference type="InterPro" id="IPR016090">
    <property type="entry name" value="PLA2-like_dom"/>
</dbReference>
<proteinExistence type="inferred from homology"/>
<dbReference type="Gene3D" id="1.20.90.10">
    <property type="entry name" value="Phospholipase A2 domain"/>
    <property type="match status" value="1"/>
</dbReference>
<keyword evidence="2 8" id="KW-0964">Secreted</keyword>
<dbReference type="CDD" id="cd00125">
    <property type="entry name" value="PLA2c"/>
    <property type="match status" value="1"/>
</dbReference>
<evidence type="ECO:0000256" key="3">
    <source>
        <dbReference type="ARBA" id="ARBA00023157"/>
    </source>
</evidence>
<feature type="active site" evidence="4">
    <location>
        <position position="132"/>
    </location>
</feature>
<evidence type="ECO:0000313" key="10">
    <source>
        <dbReference type="EMBL" id="EEN51065.1"/>
    </source>
</evidence>
<dbReference type="PROSITE" id="PS00119">
    <property type="entry name" value="PA2_ASP"/>
    <property type="match status" value="1"/>
</dbReference>
<feature type="disulfide bond" evidence="6">
    <location>
        <begin position="87"/>
        <end position="131"/>
    </location>
</feature>
<evidence type="ECO:0000256" key="2">
    <source>
        <dbReference type="ARBA" id="ARBA00022525"/>
    </source>
</evidence>
<comment type="catalytic activity">
    <reaction evidence="8">
        <text>a 1,2-diacyl-sn-glycero-3-phosphocholine + H2O = a 1-acyl-sn-glycero-3-phosphocholine + a fatty acid + H(+)</text>
        <dbReference type="Rhea" id="RHEA:15801"/>
        <dbReference type="ChEBI" id="CHEBI:15377"/>
        <dbReference type="ChEBI" id="CHEBI:15378"/>
        <dbReference type="ChEBI" id="CHEBI:28868"/>
        <dbReference type="ChEBI" id="CHEBI:57643"/>
        <dbReference type="ChEBI" id="CHEBI:58168"/>
        <dbReference type="EC" id="3.1.1.4"/>
    </reaction>
</comment>
<feature type="binding site" evidence="5">
    <location>
        <position position="85"/>
    </location>
    <ligand>
        <name>Ca(2+)</name>
        <dbReference type="ChEBI" id="CHEBI:29108"/>
    </ligand>
</feature>
<dbReference type="GO" id="GO:0016042">
    <property type="term" value="P:lipid catabolic process"/>
    <property type="evidence" value="ECO:0007669"/>
    <property type="project" value="InterPro"/>
</dbReference>
<dbReference type="InterPro" id="IPR033113">
    <property type="entry name" value="PLA2_histidine"/>
</dbReference>
<dbReference type="InterPro" id="IPR001211">
    <property type="entry name" value="PLA2"/>
</dbReference>
<keyword evidence="3 6" id="KW-1015">Disulfide bond</keyword>
<dbReference type="PROSITE" id="PS00118">
    <property type="entry name" value="PA2_HIS"/>
    <property type="match status" value="1"/>
</dbReference>
<evidence type="ECO:0000256" key="7">
    <source>
        <dbReference type="RuleBase" id="RU003654"/>
    </source>
</evidence>
<feature type="binding site" evidence="5">
    <location>
        <position position="64"/>
    </location>
    <ligand>
        <name>Ca(2+)</name>
        <dbReference type="ChEBI" id="CHEBI:29108"/>
    </ligand>
</feature>
<evidence type="ECO:0000256" key="8">
    <source>
        <dbReference type="RuleBase" id="RU361236"/>
    </source>
</evidence>
<keyword evidence="8" id="KW-0378">Hydrolase</keyword>
<dbReference type="PRINTS" id="PR00389">
    <property type="entry name" value="PHPHLIPASEA2"/>
</dbReference>
<reference evidence="10" key="1">
    <citation type="journal article" date="2008" name="Nature">
        <title>The amphioxus genome and the evolution of the chordate karyotype.</title>
        <authorList>
            <consortium name="US DOE Joint Genome Institute (JGI-PGF)"/>
            <person name="Putnam N.H."/>
            <person name="Butts T."/>
            <person name="Ferrier D.E.K."/>
            <person name="Furlong R.F."/>
            <person name="Hellsten U."/>
            <person name="Kawashima T."/>
            <person name="Robinson-Rechavi M."/>
            <person name="Shoguchi E."/>
            <person name="Terry A."/>
            <person name="Yu J.-K."/>
            <person name="Benito-Gutierrez E.L."/>
            <person name="Dubchak I."/>
            <person name="Garcia-Fernandez J."/>
            <person name="Gibson-Brown J.J."/>
            <person name="Grigoriev I.V."/>
            <person name="Horton A.C."/>
            <person name="de Jong P.J."/>
            <person name="Jurka J."/>
            <person name="Kapitonov V.V."/>
            <person name="Kohara Y."/>
            <person name="Kuroki Y."/>
            <person name="Lindquist E."/>
            <person name="Lucas S."/>
            <person name="Osoegawa K."/>
            <person name="Pennacchio L.A."/>
            <person name="Salamov A.A."/>
            <person name="Satou Y."/>
            <person name="Sauka-Spengler T."/>
            <person name="Schmutz J."/>
            <person name="Shin-I T."/>
            <person name="Toyoda A."/>
            <person name="Bronner-Fraser M."/>
            <person name="Fujiyama A."/>
            <person name="Holland L.Z."/>
            <person name="Holland P.W.H."/>
            <person name="Satoh N."/>
            <person name="Rokhsar D.S."/>
        </authorList>
    </citation>
    <scope>NUCLEOTIDE SEQUENCE [LARGE SCALE GENOMIC DNA]</scope>
    <source>
        <strain evidence="10">S238N-H82</strain>
        <tissue evidence="10">Testes</tissue>
    </source>
</reference>
<dbReference type="InterPro" id="IPR036444">
    <property type="entry name" value="PLipase_A2_dom_sf"/>
</dbReference>
<evidence type="ECO:0000256" key="6">
    <source>
        <dbReference type="PIRSR" id="PIRSR601211-3"/>
    </source>
</evidence>
<dbReference type="FunFam" id="1.20.90.10:FF:000016">
    <property type="entry name" value="Phospholipase A(2)"/>
    <property type="match status" value="1"/>
</dbReference>
<feature type="binding site" evidence="5">
    <location>
        <position position="66"/>
    </location>
    <ligand>
        <name>Ca(2+)</name>
        <dbReference type="ChEBI" id="CHEBI:29108"/>
    </ligand>
</feature>
<evidence type="ECO:0000259" key="9">
    <source>
        <dbReference type="SMART" id="SM00085"/>
    </source>
</evidence>
<dbReference type="STRING" id="7739.C3Z8G0"/>
<dbReference type="AlphaFoldDB" id="C3Z8G0"/>
<keyword evidence="5" id="KW-0479">Metal-binding</keyword>
<feature type="domain" description="Phospholipase A2-like central" evidence="9">
    <location>
        <begin position="39"/>
        <end position="149"/>
    </location>
</feature>
<comment type="subcellular location">
    <subcellularLocation>
        <location evidence="1 8">Secreted</location>
    </subcellularLocation>
</comment>
<dbReference type="GO" id="GO:0005576">
    <property type="term" value="C:extracellular region"/>
    <property type="evidence" value="ECO:0007669"/>
    <property type="project" value="UniProtKB-SubCell"/>
</dbReference>
<gene>
    <name evidence="10" type="ORF">BRAFLDRAFT_125762</name>
</gene>
<feature type="disulfide bond" evidence="6">
    <location>
        <begin position="65"/>
        <end position="81"/>
    </location>
</feature>
<comment type="cofactor">
    <cofactor evidence="5">
        <name>Ca(2+)</name>
        <dbReference type="ChEBI" id="CHEBI:29108"/>
    </cofactor>
    <text evidence="5">Binds 1 Ca(2+) ion per subunit.</text>
</comment>
<dbReference type="EC" id="3.1.1.4" evidence="8"/>
<accession>C3Z8G0</accession>
<dbReference type="PANTHER" id="PTHR11716:SF100">
    <property type="entry name" value="PHOSPHOLIPASE A2"/>
    <property type="match status" value="1"/>
</dbReference>
<comment type="similarity">
    <text evidence="7">Belongs to the phospholipase A2 family.</text>
</comment>
<keyword evidence="8" id="KW-0443">Lipid metabolism</keyword>
<feature type="binding site" evidence="5">
    <location>
        <position position="68"/>
    </location>
    <ligand>
        <name>Ca(2+)</name>
        <dbReference type="ChEBI" id="CHEBI:29108"/>
    </ligand>
</feature>
<dbReference type="InterPro" id="IPR033112">
    <property type="entry name" value="PLA2_Asp_AS"/>
</dbReference>
<dbReference type="PANTHER" id="PTHR11716">
    <property type="entry name" value="PHOSPHOLIPASE A2 FAMILY MEMBER"/>
    <property type="match status" value="1"/>
</dbReference>
<dbReference type="GO" id="GO:0006644">
    <property type="term" value="P:phospholipid metabolic process"/>
    <property type="evidence" value="ECO:0007669"/>
    <property type="project" value="InterPro"/>
</dbReference>
<dbReference type="eggNOG" id="KOG4087">
    <property type="taxonomic scope" value="Eukaryota"/>
</dbReference>
<name>C3Z8G0_BRAFL</name>
<dbReference type="GO" id="GO:0005509">
    <property type="term" value="F:calcium ion binding"/>
    <property type="evidence" value="ECO:0007669"/>
    <property type="project" value="InterPro"/>
</dbReference>
<organism>
    <name type="scientific">Branchiostoma floridae</name>
    <name type="common">Florida lancelet</name>
    <name type="synonym">Amphioxus</name>
    <dbReference type="NCBI Taxonomy" id="7739"/>
    <lineage>
        <taxon>Eukaryota</taxon>
        <taxon>Metazoa</taxon>
        <taxon>Chordata</taxon>
        <taxon>Cephalochordata</taxon>
        <taxon>Leptocardii</taxon>
        <taxon>Amphioxiformes</taxon>
        <taxon>Branchiostomatidae</taxon>
        <taxon>Branchiostoma</taxon>
    </lineage>
</organism>
<feature type="disulfide bond" evidence="6">
    <location>
        <begin position="117"/>
        <end position="129"/>
    </location>
</feature>
<evidence type="ECO:0000256" key="5">
    <source>
        <dbReference type="PIRSR" id="PIRSR601211-2"/>
    </source>
</evidence>
<dbReference type="SMART" id="SM00085">
    <property type="entry name" value="PA2c"/>
    <property type="match status" value="1"/>
</dbReference>
<dbReference type="InParanoid" id="C3Z8G0"/>